<dbReference type="EMBL" id="BPQB01000068">
    <property type="protein sequence ID" value="GJE97148.1"/>
    <property type="molecule type" value="Genomic_DNA"/>
</dbReference>
<feature type="compositionally biased region" description="Basic and acidic residues" evidence="1">
    <location>
        <begin position="54"/>
        <end position="66"/>
    </location>
</feature>
<keyword evidence="3" id="KW-1185">Reference proteome</keyword>
<sequence>MADAVDLPLELLPELETHQPPAARPPPLQHAHEPLDSARSREPIRGAPRSEGAQLREERAAGVERGLHRAGERLRLRARGALHERERRKVRARGASSGSKLACVTRGSRAFL</sequence>
<gene>
    <name evidence="2" type="ORF">PsYK624_133600</name>
</gene>
<organism evidence="2 3">
    <name type="scientific">Phanerochaete sordida</name>
    <dbReference type="NCBI Taxonomy" id="48140"/>
    <lineage>
        <taxon>Eukaryota</taxon>
        <taxon>Fungi</taxon>
        <taxon>Dikarya</taxon>
        <taxon>Basidiomycota</taxon>
        <taxon>Agaricomycotina</taxon>
        <taxon>Agaricomycetes</taxon>
        <taxon>Polyporales</taxon>
        <taxon>Phanerochaetaceae</taxon>
        <taxon>Phanerochaete</taxon>
    </lineage>
</organism>
<dbReference type="AlphaFoldDB" id="A0A9P3GLI7"/>
<feature type="compositionally biased region" description="Basic and acidic residues" evidence="1">
    <location>
        <begin position="78"/>
        <end position="87"/>
    </location>
</feature>
<feature type="region of interest" description="Disordered" evidence="1">
    <location>
        <begin position="78"/>
        <end position="100"/>
    </location>
</feature>
<proteinExistence type="predicted"/>
<evidence type="ECO:0000313" key="2">
    <source>
        <dbReference type="EMBL" id="GJE97148.1"/>
    </source>
</evidence>
<protein>
    <submittedName>
        <fullName evidence="2">Uncharacterized protein</fullName>
    </submittedName>
</protein>
<evidence type="ECO:0000313" key="3">
    <source>
        <dbReference type="Proteomes" id="UP000703269"/>
    </source>
</evidence>
<accession>A0A9P3GLI7</accession>
<evidence type="ECO:0000256" key="1">
    <source>
        <dbReference type="SAM" id="MobiDB-lite"/>
    </source>
</evidence>
<name>A0A9P3GLI7_9APHY</name>
<feature type="region of interest" description="Disordered" evidence="1">
    <location>
        <begin position="1"/>
        <end position="66"/>
    </location>
</feature>
<comment type="caution">
    <text evidence="2">The sequence shown here is derived from an EMBL/GenBank/DDBJ whole genome shotgun (WGS) entry which is preliminary data.</text>
</comment>
<reference evidence="2 3" key="1">
    <citation type="submission" date="2021-08" db="EMBL/GenBank/DDBJ databases">
        <title>Draft Genome Sequence of Phanerochaete sordida strain YK-624.</title>
        <authorList>
            <person name="Mori T."/>
            <person name="Dohra H."/>
            <person name="Suzuki T."/>
            <person name="Kawagishi H."/>
            <person name="Hirai H."/>
        </authorList>
    </citation>
    <scope>NUCLEOTIDE SEQUENCE [LARGE SCALE GENOMIC DNA]</scope>
    <source>
        <strain evidence="2 3">YK-624</strain>
    </source>
</reference>
<feature type="compositionally biased region" description="Basic and acidic residues" evidence="1">
    <location>
        <begin position="30"/>
        <end position="44"/>
    </location>
</feature>
<dbReference type="Proteomes" id="UP000703269">
    <property type="component" value="Unassembled WGS sequence"/>
</dbReference>